<dbReference type="Proteomes" id="UP000288096">
    <property type="component" value="Unassembled WGS sequence"/>
</dbReference>
<dbReference type="RefSeq" id="WP_124326952.1">
    <property type="nucleotide sequence ID" value="NZ_BEXT01000001.1"/>
</dbReference>
<name>A0A401FR46_9BACT</name>
<organism evidence="1 2">
    <name type="scientific">Desulfonema ishimotonii</name>
    <dbReference type="NCBI Taxonomy" id="45657"/>
    <lineage>
        <taxon>Bacteria</taxon>
        <taxon>Pseudomonadati</taxon>
        <taxon>Thermodesulfobacteriota</taxon>
        <taxon>Desulfobacteria</taxon>
        <taxon>Desulfobacterales</taxon>
        <taxon>Desulfococcaceae</taxon>
        <taxon>Desulfonema</taxon>
    </lineage>
</organism>
<gene>
    <name evidence="1" type="ORF">DENIS_0376</name>
</gene>
<protein>
    <submittedName>
        <fullName evidence="1">Uncharacterized protein</fullName>
    </submittedName>
</protein>
<dbReference type="OrthoDB" id="5420858at2"/>
<evidence type="ECO:0000313" key="1">
    <source>
        <dbReference type="EMBL" id="GBC59437.1"/>
    </source>
</evidence>
<reference evidence="2" key="1">
    <citation type="submission" date="2017-11" db="EMBL/GenBank/DDBJ databases">
        <authorList>
            <person name="Watanabe M."/>
            <person name="Kojima H."/>
        </authorList>
    </citation>
    <scope>NUCLEOTIDE SEQUENCE [LARGE SCALE GENOMIC DNA]</scope>
    <source>
        <strain evidence="2">Tokyo 01</strain>
    </source>
</reference>
<sequence length="229" mass="26467">MTRNALVAYNRSLDDDSVIAGLSEGYIEKQIDIAGKLCPDHSEAGYWLTIARITELTLLCAGNYADHCEFCAAGDLLVNPRKTDVHLRYGSEPVIKHRHRALTDQFQDVASERSEVIEWLVRETVVRIQQKPLLPYLFEMLKNSGRMSETYLRSVDRRMKAVADAMAILATCHIPEYPDIYQYLQYARPSQRAFIESRLCRFDREIFFQIGQDIYQHVEENDIISGFLR</sequence>
<evidence type="ECO:0000313" key="2">
    <source>
        <dbReference type="Proteomes" id="UP000288096"/>
    </source>
</evidence>
<accession>A0A401FR46</accession>
<keyword evidence="2" id="KW-1185">Reference proteome</keyword>
<proteinExistence type="predicted"/>
<comment type="caution">
    <text evidence="1">The sequence shown here is derived from an EMBL/GenBank/DDBJ whole genome shotgun (WGS) entry which is preliminary data.</text>
</comment>
<reference evidence="2" key="2">
    <citation type="submission" date="2019-01" db="EMBL/GenBank/DDBJ databases">
        <title>Genome sequence of Desulfonema ishimotonii strain Tokyo 01.</title>
        <authorList>
            <person name="Fukui M."/>
        </authorList>
    </citation>
    <scope>NUCLEOTIDE SEQUENCE [LARGE SCALE GENOMIC DNA]</scope>
    <source>
        <strain evidence="2">Tokyo 01</strain>
    </source>
</reference>
<dbReference type="AlphaFoldDB" id="A0A401FR46"/>
<dbReference type="EMBL" id="BEXT01000001">
    <property type="protein sequence ID" value="GBC59437.1"/>
    <property type="molecule type" value="Genomic_DNA"/>
</dbReference>